<feature type="domain" description="Recombinase" evidence="3">
    <location>
        <begin position="153"/>
        <end position="296"/>
    </location>
</feature>
<reference evidence="4 5" key="1">
    <citation type="submission" date="2018-06" db="EMBL/GenBank/DDBJ databases">
        <title>Genomic Encyclopedia of Archaeal and Bacterial Type Strains, Phase II (KMG-II): from individual species to whole genera.</title>
        <authorList>
            <person name="Goeker M."/>
        </authorList>
    </citation>
    <scope>NUCLEOTIDE SEQUENCE [LARGE SCALE GENOMIC DNA]</scope>
    <source>
        <strain evidence="4 5">DSM 13087</strain>
    </source>
</reference>
<dbReference type="Pfam" id="PF00239">
    <property type="entry name" value="Resolvase"/>
    <property type="match status" value="1"/>
</dbReference>
<keyword evidence="5" id="KW-1185">Reference proteome</keyword>
<dbReference type="GO" id="GO:0003677">
    <property type="term" value="F:DNA binding"/>
    <property type="evidence" value="ECO:0007669"/>
    <property type="project" value="InterPro"/>
</dbReference>
<dbReference type="InterPro" id="IPR050639">
    <property type="entry name" value="SSR_resolvase"/>
</dbReference>
<accession>A0A2W7PR25</accession>
<dbReference type="InterPro" id="IPR006119">
    <property type="entry name" value="Resolv_N"/>
</dbReference>
<name>A0A2W7PR25_9RHOB</name>
<comment type="caution">
    <text evidence="4">The sequence shown here is derived from an EMBL/GenBank/DDBJ whole genome shotgun (WGS) entry which is preliminary data.</text>
</comment>
<dbReference type="Pfam" id="PF13408">
    <property type="entry name" value="Zn_ribbon_recom"/>
    <property type="match status" value="1"/>
</dbReference>
<dbReference type="Proteomes" id="UP000249364">
    <property type="component" value="Unassembled WGS sequence"/>
</dbReference>
<dbReference type="InterPro" id="IPR011109">
    <property type="entry name" value="DNA_bind_recombinase_dom"/>
</dbReference>
<dbReference type="SUPFAM" id="SSF53041">
    <property type="entry name" value="Resolvase-like"/>
    <property type="match status" value="1"/>
</dbReference>
<protein>
    <submittedName>
        <fullName evidence="4">DNA invertase Pin-like site-specific DNA recombinase</fullName>
    </submittedName>
</protein>
<dbReference type="SMART" id="SM00857">
    <property type="entry name" value="Resolvase"/>
    <property type="match status" value="1"/>
</dbReference>
<dbReference type="CDD" id="cd00338">
    <property type="entry name" value="Ser_Recombinase"/>
    <property type="match status" value="1"/>
</dbReference>
<evidence type="ECO:0000313" key="5">
    <source>
        <dbReference type="Proteomes" id="UP000249364"/>
    </source>
</evidence>
<evidence type="ECO:0000313" key="4">
    <source>
        <dbReference type="EMBL" id="PZX37966.1"/>
    </source>
</evidence>
<dbReference type="PANTHER" id="PTHR30461">
    <property type="entry name" value="DNA-INVERTASE FROM LAMBDOID PROPHAGE"/>
    <property type="match status" value="1"/>
</dbReference>
<dbReference type="Gene3D" id="3.40.50.1390">
    <property type="entry name" value="Resolvase, N-terminal catalytic domain"/>
    <property type="match status" value="1"/>
</dbReference>
<sequence>MTGQLRAAIYARFSTDMQSDASIEDQIRSCRDYAARQGMEVIETYSDRAMSGASLMRSGVQKLMRDARGGAFDVVVSEGLDRLSRNQADIAQIHQSLTFADVMIETVAEGVISEMHIGLKGTMNALFLKDLAQKTHRGLKGRALSGKSAGGITYGYRALTRLDAKGEPVRGEREIDADQAAVVRRIFQDYAKGVSPKKIAEALNLDGIPGPQGGRWGSSTINGNRERGTGILNNELYIGRQIWNRLRYVKDPETGKRVSRLNPERDWVITEIPELQIIEDDLWEQVRARQGALKSKDTPVPVWDRRRPKTLFSGLMKCGCCGSGFSKVTKDSFGCSAARNKGKAVCTNMALIKQADLEARVLDALAHHLMDPEAVTVFCEAYTAERNRLAASATNTRSEFERKLSQLKRDHAKLVDAIIAGVPADQVKDKMIALDDQRQKIEAKLEAMETSPAPLRFHPKMAETYRDRVGTLIRGLSRDAGLTETREALRGLIEKIVLEPRAEGEGFDIDLHGALAGLLRLATGVEAGGAATQGKKSANANGPAGAGLEGVDMIEEIVLVAGTRYRRDLPAPFCLV</sequence>
<evidence type="ECO:0000256" key="1">
    <source>
        <dbReference type="SAM" id="Coils"/>
    </source>
</evidence>
<dbReference type="EMBL" id="QKZQ01000020">
    <property type="protein sequence ID" value="PZX37966.1"/>
    <property type="molecule type" value="Genomic_DNA"/>
</dbReference>
<proteinExistence type="predicted"/>
<dbReference type="PROSITE" id="PS51736">
    <property type="entry name" value="RECOMBINASES_3"/>
    <property type="match status" value="1"/>
</dbReference>
<feature type="domain" description="Resolvase/invertase-type recombinase catalytic" evidence="2">
    <location>
        <begin position="6"/>
        <end position="154"/>
    </location>
</feature>
<dbReference type="PROSITE" id="PS51737">
    <property type="entry name" value="RECOMBINASE_DNA_BIND"/>
    <property type="match status" value="1"/>
</dbReference>
<dbReference type="GO" id="GO:0000150">
    <property type="term" value="F:DNA strand exchange activity"/>
    <property type="evidence" value="ECO:0007669"/>
    <property type="project" value="InterPro"/>
</dbReference>
<dbReference type="InterPro" id="IPR038109">
    <property type="entry name" value="DNA_bind_recomb_sf"/>
</dbReference>
<dbReference type="AlphaFoldDB" id="A0A2W7PR25"/>
<dbReference type="Gene3D" id="3.90.1750.20">
    <property type="entry name" value="Putative Large Serine Recombinase, Chain B, Domain 2"/>
    <property type="match status" value="1"/>
</dbReference>
<dbReference type="InterPro" id="IPR025827">
    <property type="entry name" value="Zn_ribbon_recom_dom"/>
</dbReference>
<gene>
    <name evidence="4" type="ORF">LY56_03167</name>
</gene>
<evidence type="ECO:0000259" key="3">
    <source>
        <dbReference type="PROSITE" id="PS51737"/>
    </source>
</evidence>
<dbReference type="Pfam" id="PF07508">
    <property type="entry name" value="Recombinase"/>
    <property type="match status" value="1"/>
</dbReference>
<dbReference type="PANTHER" id="PTHR30461:SF23">
    <property type="entry name" value="DNA RECOMBINASE-RELATED"/>
    <property type="match status" value="1"/>
</dbReference>
<keyword evidence="1" id="KW-0175">Coiled coil</keyword>
<organism evidence="4 5">
    <name type="scientific">Roseinatronobacter thiooxidans</name>
    <dbReference type="NCBI Taxonomy" id="121821"/>
    <lineage>
        <taxon>Bacteria</taxon>
        <taxon>Pseudomonadati</taxon>
        <taxon>Pseudomonadota</taxon>
        <taxon>Alphaproteobacteria</taxon>
        <taxon>Rhodobacterales</taxon>
        <taxon>Paracoccaceae</taxon>
        <taxon>Roseinatronobacter</taxon>
    </lineage>
</organism>
<dbReference type="OrthoDB" id="7277848at2"/>
<dbReference type="InterPro" id="IPR036162">
    <property type="entry name" value="Resolvase-like_N_sf"/>
</dbReference>
<dbReference type="RefSeq" id="WP_084386271.1">
    <property type="nucleotide sequence ID" value="NZ_MEHT01000021.1"/>
</dbReference>
<evidence type="ECO:0000259" key="2">
    <source>
        <dbReference type="PROSITE" id="PS51736"/>
    </source>
</evidence>
<feature type="coiled-coil region" evidence="1">
    <location>
        <begin position="390"/>
        <end position="451"/>
    </location>
</feature>
<dbReference type="STRING" id="121821.GCA_001870675_01185"/>